<evidence type="ECO:0000313" key="3">
    <source>
        <dbReference type="EMBL" id="SDB13691.1"/>
    </source>
</evidence>
<dbReference type="EMBL" id="FMXO01000003">
    <property type="protein sequence ID" value="SDB13691.1"/>
    <property type="molecule type" value="Genomic_DNA"/>
</dbReference>
<gene>
    <name evidence="3" type="ORF">SAMN05660653_00674</name>
</gene>
<dbReference type="Proteomes" id="UP000198771">
    <property type="component" value="Unassembled WGS sequence"/>
</dbReference>
<dbReference type="Pfam" id="PF01558">
    <property type="entry name" value="POR"/>
    <property type="match status" value="1"/>
</dbReference>
<dbReference type="GO" id="GO:0016903">
    <property type="term" value="F:oxidoreductase activity, acting on the aldehyde or oxo group of donors"/>
    <property type="evidence" value="ECO:0007669"/>
    <property type="project" value="InterPro"/>
</dbReference>
<dbReference type="RefSeq" id="WP_092117233.1">
    <property type="nucleotide sequence ID" value="NZ_FMXO01000003.1"/>
</dbReference>
<dbReference type="PANTHER" id="PTHR42730">
    <property type="entry name" value="2-OXOGLUTARATE SYNTHASE SUBUNIT KORC"/>
    <property type="match status" value="1"/>
</dbReference>
<organism evidence="3 4">
    <name type="scientific">Desulfonatronum thiosulfatophilum</name>
    <dbReference type="NCBI Taxonomy" id="617002"/>
    <lineage>
        <taxon>Bacteria</taxon>
        <taxon>Pseudomonadati</taxon>
        <taxon>Thermodesulfobacteriota</taxon>
        <taxon>Desulfovibrionia</taxon>
        <taxon>Desulfovibrionales</taxon>
        <taxon>Desulfonatronaceae</taxon>
        <taxon>Desulfonatronum</taxon>
    </lineage>
</organism>
<proteinExistence type="predicted"/>
<evidence type="ECO:0000256" key="1">
    <source>
        <dbReference type="ARBA" id="ARBA00023002"/>
    </source>
</evidence>
<evidence type="ECO:0000259" key="2">
    <source>
        <dbReference type="Pfam" id="PF01558"/>
    </source>
</evidence>
<protein>
    <submittedName>
        <fullName evidence="3">2-oxoglutarate ferredoxin oxidoreductase, gamma subunit</fullName>
    </submittedName>
</protein>
<dbReference type="STRING" id="617002.SAMN05660653_00674"/>
<sequence>MKTPQEIQRFELRLSGLGGQGILTLGKVLGAGLALEEGYYVAQTQSYGPEARGGASRSDLVISSHPISYPKPEQLDLLVALSQEACNQYYRNLKNGGFLLVDDSLVKQTPTNIYWGLPFTTLAKDKLGIAQAANMVLLGALAHLVPFILPRAMKKGLETSLSPRFLESNLKAFQLGLTQAKKKYPDVGTQWTSS</sequence>
<feature type="domain" description="Pyruvate/ketoisovalerate oxidoreductase catalytic" evidence="2">
    <location>
        <begin position="18"/>
        <end position="177"/>
    </location>
</feature>
<keyword evidence="1" id="KW-0560">Oxidoreductase</keyword>
<dbReference type="OrthoDB" id="9789125at2"/>
<dbReference type="PANTHER" id="PTHR42730:SF1">
    <property type="entry name" value="2-OXOGLUTARATE SYNTHASE SUBUNIT KORC"/>
    <property type="match status" value="1"/>
</dbReference>
<dbReference type="InterPro" id="IPR019752">
    <property type="entry name" value="Pyrv/ketoisovalerate_OxRed_cat"/>
</dbReference>
<evidence type="ECO:0000313" key="4">
    <source>
        <dbReference type="Proteomes" id="UP000198771"/>
    </source>
</evidence>
<dbReference type="SUPFAM" id="SSF53323">
    <property type="entry name" value="Pyruvate-ferredoxin oxidoreductase, PFOR, domain III"/>
    <property type="match status" value="1"/>
</dbReference>
<keyword evidence="4" id="KW-1185">Reference proteome</keyword>
<dbReference type="AlphaFoldDB" id="A0A1G6AZ47"/>
<name>A0A1G6AZ47_9BACT</name>
<dbReference type="InterPro" id="IPR052554">
    <property type="entry name" value="2-oxoglutarate_synth_KorC"/>
</dbReference>
<dbReference type="InterPro" id="IPR002869">
    <property type="entry name" value="Pyrv_flavodox_OxRed_cen"/>
</dbReference>
<dbReference type="Gene3D" id="3.40.920.10">
    <property type="entry name" value="Pyruvate-ferredoxin oxidoreductase, PFOR, domain III"/>
    <property type="match status" value="1"/>
</dbReference>
<reference evidence="3 4" key="1">
    <citation type="submission" date="2016-10" db="EMBL/GenBank/DDBJ databases">
        <authorList>
            <person name="de Groot N.N."/>
        </authorList>
    </citation>
    <scope>NUCLEOTIDE SEQUENCE [LARGE SCALE GENOMIC DNA]</scope>
    <source>
        <strain evidence="3 4">ASO4-2</strain>
    </source>
</reference>
<accession>A0A1G6AZ47</accession>